<comment type="pathway">
    <text evidence="9">Cofactor biosynthesis; thiamine diphosphate biosynthesis.</text>
</comment>
<feature type="binding site" evidence="9">
    <location>
        <position position="283"/>
    </location>
    <ligand>
        <name>ATP</name>
        <dbReference type="ChEBI" id="CHEBI:30616"/>
    </ligand>
</feature>
<evidence type="ECO:0000256" key="7">
    <source>
        <dbReference type="ARBA" id="ARBA00022884"/>
    </source>
</evidence>
<evidence type="ECO:0000256" key="9">
    <source>
        <dbReference type="HAMAP-Rule" id="MF_00021"/>
    </source>
</evidence>
<dbReference type="InterPro" id="IPR050102">
    <property type="entry name" value="tRNA_sulfurtransferase_ThiI"/>
</dbReference>
<dbReference type="InterPro" id="IPR054173">
    <property type="entry name" value="ThiI_fer"/>
</dbReference>
<comment type="function">
    <text evidence="9">Catalyzes the ATP-dependent transfer of a sulfur to tRNA to produce 4-thiouridine in position 8 of tRNAs, which functions as a near-UV photosensor. Also catalyzes the transfer of sulfur to the sulfur carrier protein ThiS, forming ThiS-thiocarboxylate. This is a step in the synthesis of thiazole, in the thiamine biosynthesis pathway. The sulfur is donated as persulfide by IscS.</text>
</comment>
<feature type="binding site" evidence="9">
    <location>
        <begin position="170"/>
        <end position="171"/>
    </location>
    <ligand>
        <name>ATP</name>
        <dbReference type="ChEBI" id="CHEBI:30616"/>
    </ligand>
</feature>
<dbReference type="SUPFAM" id="SSF52402">
    <property type="entry name" value="Adenine nucleotide alpha hydrolases-like"/>
    <property type="match status" value="1"/>
</dbReference>
<dbReference type="UniPathway" id="UPA00060"/>
<comment type="subcellular location">
    <subcellularLocation>
        <location evidence="1 9">Cytoplasm</location>
    </subcellularLocation>
</comment>
<dbReference type="NCBIfam" id="TIGR00342">
    <property type="entry name" value="tRNA uracil 4-sulfurtransferase ThiI"/>
    <property type="match status" value="1"/>
</dbReference>
<keyword evidence="3 9" id="KW-0820">tRNA-binding</keyword>
<dbReference type="EMBL" id="DTLB01000042">
    <property type="protein sequence ID" value="HFW32724.1"/>
    <property type="molecule type" value="Genomic_DNA"/>
</dbReference>
<dbReference type="PANTHER" id="PTHR43209">
    <property type="entry name" value="TRNA SULFURTRANSFERASE"/>
    <property type="match status" value="1"/>
</dbReference>
<comment type="similarity">
    <text evidence="9">Belongs to the ThiI family.</text>
</comment>
<dbReference type="FunFam" id="3.40.50.620:FF:000053">
    <property type="entry name" value="Probable tRNA sulfurtransferase"/>
    <property type="match status" value="1"/>
</dbReference>
<dbReference type="GO" id="GO:0004810">
    <property type="term" value="F:CCA tRNA nucleotidyltransferase activity"/>
    <property type="evidence" value="ECO:0007669"/>
    <property type="project" value="InterPro"/>
</dbReference>
<comment type="catalytic activity">
    <reaction evidence="9">
        <text>[ThiS sulfur-carrier protein]-C-terminal Gly-Gly-AMP + S-sulfanyl-L-cysteinyl-[cysteine desulfurase] + AH2 = [ThiS sulfur-carrier protein]-C-terminal-Gly-aminoethanethioate + L-cysteinyl-[cysteine desulfurase] + A + AMP + 2 H(+)</text>
        <dbReference type="Rhea" id="RHEA:43340"/>
        <dbReference type="Rhea" id="RHEA-COMP:12157"/>
        <dbReference type="Rhea" id="RHEA-COMP:12158"/>
        <dbReference type="Rhea" id="RHEA-COMP:12910"/>
        <dbReference type="Rhea" id="RHEA-COMP:19908"/>
        <dbReference type="ChEBI" id="CHEBI:13193"/>
        <dbReference type="ChEBI" id="CHEBI:15378"/>
        <dbReference type="ChEBI" id="CHEBI:17499"/>
        <dbReference type="ChEBI" id="CHEBI:29950"/>
        <dbReference type="ChEBI" id="CHEBI:61963"/>
        <dbReference type="ChEBI" id="CHEBI:90618"/>
        <dbReference type="ChEBI" id="CHEBI:232372"/>
        <dbReference type="ChEBI" id="CHEBI:456215"/>
    </reaction>
</comment>
<dbReference type="GO" id="GO:0005829">
    <property type="term" value="C:cytosol"/>
    <property type="evidence" value="ECO:0007669"/>
    <property type="project" value="TreeGrafter"/>
</dbReference>
<evidence type="ECO:0000259" key="10">
    <source>
        <dbReference type="PROSITE" id="PS51165"/>
    </source>
</evidence>
<keyword evidence="7 9" id="KW-0694">RNA-binding</keyword>
<evidence type="ECO:0000256" key="3">
    <source>
        <dbReference type="ARBA" id="ARBA00022555"/>
    </source>
</evidence>
<dbReference type="SUPFAM" id="SSF143437">
    <property type="entry name" value="THUMP domain-like"/>
    <property type="match status" value="1"/>
</dbReference>
<keyword evidence="5 9" id="KW-0547">Nucleotide-binding</keyword>
<dbReference type="CDD" id="cd11716">
    <property type="entry name" value="THUMP_ThiI"/>
    <property type="match status" value="1"/>
</dbReference>
<dbReference type="InterPro" id="IPR049961">
    <property type="entry name" value="ThiI_N"/>
</dbReference>
<dbReference type="InterPro" id="IPR003720">
    <property type="entry name" value="tRNA_STrfase"/>
</dbReference>
<dbReference type="CDD" id="cd01712">
    <property type="entry name" value="PPase_ThiI"/>
    <property type="match status" value="1"/>
</dbReference>
<proteinExistence type="inferred from homology"/>
<dbReference type="PANTHER" id="PTHR43209:SF1">
    <property type="entry name" value="TRNA SULFURTRANSFERASE"/>
    <property type="match status" value="1"/>
</dbReference>
<dbReference type="Pfam" id="PF02926">
    <property type="entry name" value="THUMP"/>
    <property type="match status" value="1"/>
</dbReference>
<accession>A0A7C3RC14</accession>
<dbReference type="GO" id="GO:0002937">
    <property type="term" value="P:tRNA 4-thiouridine biosynthesis"/>
    <property type="evidence" value="ECO:0007669"/>
    <property type="project" value="TreeGrafter"/>
</dbReference>
<organism evidence="11">
    <name type="scientific">Archaeoglobus fulgidus</name>
    <dbReference type="NCBI Taxonomy" id="2234"/>
    <lineage>
        <taxon>Archaea</taxon>
        <taxon>Methanobacteriati</taxon>
        <taxon>Methanobacteriota</taxon>
        <taxon>Archaeoglobi</taxon>
        <taxon>Archaeoglobales</taxon>
        <taxon>Archaeoglobaceae</taxon>
        <taxon>Archaeoglobus</taxon>
    </lineage>
</organism>
<evidence type="ECO:0000256" key="5">
    <source>
        <dbReference type="ARBA" id="ARBA00022741"/>
    </source>
</evidence>
<dbReference type="InterPro" id="IPR004114">
    <property type="entry name" value="THUMP_dom"/>
</dbReference>
<comment type="caution">
    <text evidence="11">The sequence shown here is derived from an EMBL/GenBank/DDBJ whole genome shotgun (WGS) entry which is preliminary data.</text>
</comment>
<feature type="binding site" evidence="9">
    <location>
        <begin position="195"/>
        <end position="196"/>
    </location>
    <ligand>
        <name>ATP</name>
        <dbReference type="ChEBI" id="CHEBI:30616"/>
    </ligand>
</feature>
<dbReference type="GO" id="GO:0005524">
    <property type="term" value="F:ATP binding"/>
    <property type="evidence" value="ECO:0007669"/>
    <property type="project" value="UniProtKB-UniRule"/>
</dbReference>
<comment type="catalytic activity">
    <reaction evidence="9">
        <text>[ThiI sulfur-carrier protein]-S-sulfanyl-L-cysteine + a uridine in tRNA + 2 reduced [2Fe-2S]-[ferredoxin] + ATP + H(+) = [ThiI sulfur-carrier protein]-L-cysteine + a 4-thiouridine in tRNA + 2 oxidized [2Fe-2S]-[ferredoxin] + AMP + diphosphate</text>
        <dbReference type="Rhea" id="RHEA:24176"/>
        <dbReference type="Rhea" id="RHEA-COMP:10000"/>
        <dbReference type="Rhea" id="RHEA-COMP:10001"/>
        <dbReference type="Rhea" id="RHEA-COMP:13337"/>
        <dbReference type="Rhea" id="RHEA-COMP:13338"/>
        <dbReference type="Rhea" id="RHEA-COMP:13339"/>
        <dbReference type="Rhea" id="RHEA-COMP:13340"/>
        <dbReference type="ChEBI" id="CHEBI:15378"/>
        <dbReference type="ChEBI" id="CHEBI:29950"/>
        <dbReference type="ChEBI" id="CHEBI:30616"/>
        <dbReference type="ChEBI" id="CHEBI:33019"/>
        <dbReference type="ChEBI" id="CHEBI:33737"/>
        <dbReference type="ChEBI" id="CHEBI:33738"/>
        <dbReference type="ChEBI" id="CHEBI:61963"/>
        <dbReference type="ChEBI" id="CHEBI:65315"/>
        <dbReference type="ChEBI" id="CHEBI:136798"/>
        <dbReference type="ChEBI" id="CHEBI:456215"/>
        <dbReference type="EC" id="2.8.1.4"/>
    </reaction>
</comment>
<keyword evidence="6 9" id="KW-0067">ATP-binding</keyword>
<dbReference type="Gene3D" id="3.30.2130.30">
    <property type="match status" value="1"/>
</dbReference>
<dbReference type="GO" id="GO:0140741">
    <property type="term" value="F:tRNA-uracil-4 sulfurtransferase activity"/>
    <property type="evidence" value="ECO:0007669"/>
    <property type="project" value="UniProtKB-EC"/>
</dbReference>
<feature type="domain" description="THUMP" evidence="10">
    <location>
        <begin position="51"/>
        <end position="152"/>
    </location>
</feature>
<keyword evidence="8 9" id="KW-0784">Thiamine biosynthesis</keyword>
<dbReference type="InterPro" id="IPR020536">
    <property type="entry name" value="ThiI_AANH"/>
</dbReference>
<evidence type="ECO:0000256" key="6">
    <source>
        <dbReference type="ARBA" id="ARBA00022840"/>
    </source>
</evidence>
<dbReference type="InterPro" id="IPR014729">
    <property type="entry name" value="Rossmann-like_a/b/a_fold"/>
</dbReference>
<dbReference type="HAMAP" id="MF_00021">
    <property type="entry name" value="ThiI"/>
    <property type="match status" value="1"/>
</dbReference>
<gene>
    <name evidence="9 11" type="primary">thiI</name>
    <name evidence="11" type="ORF">ENW66_07245</name>
</gene>
<dbReference type="Gene3D" id="3.40.50.620">
    <property type="entry name" value="HUPs"/>
    <property type="match status" value="1"/>
</dbReference>
<feature type="binding site" evidence="9">
    <location>
        <position position="252"/>
    </location>
    <ligand>
        <name>ATP</name>
        <dbReference type="ChEBI" id="CHEBI:30616"/>
    </ligand>
</feature>
<sequence length="373" mass="42304">MEEVAVVHYGEIGTKGKNRDFFERKLIEAIKRKTGAVVRRKYGRIEVEYKEDLERKLSKIPGIRYFGIGFKTDLDPESIKKTALMALPENFKTFKVDTSRSNKRFPMNSVEVNREVGAFIVEKTGKKVDLTNPDVTVWIEICEKEAYVYSRRYEGVGGLPVGVAGRVIALISGGIDSPVAAFMAMKRGCEVVTVHFFNQTMHSPKVREKITKLAEKLAEYQGKLRLYMVPFRDVQFEIINAVPPRLRMVVYRRSMMRMANLIAEKEGCKALVTGDSLSQVASQTLDNINVIYSASKLAVLAPLIGMDKEEIVAYAKRIATYEISILPYEDCCSFMVAQHPETRAKVEDVVKYENFEEIERKAVEESEILEVEG</sequence>
<reference evidence="11" key="1">
    <citation type="journal article" date="2020" name="mSystems">
        <title>Genome- and Community-Level Interaction Insights into Carbon Utilization and Element Cycling Functions of Hydrothermarchaeota in Hydrothermal Sediment.</title>
        <authorList>
            <person name="Zhou Z."/>
            <person name="Liu Y."/>
            <person name="Xu W."/>
            <person name="Pan J."/>
            <person name="Luo Z.H."/>
            <person name="Li M."/>
        </authorList>
    </citation>
    <scope>NUCLEOTIDE SEQUENCE [LARGE SCALE GENOMIC DNA]</scope>
    <source>
        <strain evidence="11">SpSt-87</strain>
    </source>
</reference>
<keyword evidence="2 9" id="KW-0963">Cytoplasm</keyword>
<dbReference type="PROSITE" id="PS51165">
    <property type="entry name" value="THUMP"/>
    <property type="match status" value="1"/>
</dbReference>
<dbReference type="InterPro" id="IPR049962">
    <property type="entry name" value="THUMP_ThiI"/>
</dbReference>
<evidence type="ECO:0000256" key="4">
    <source>
        <dbReference type="ARBA" id="ARBA00022679"/>
    </source>
</evidence>
<evidence type="ECO:0000313" key="11">
    <source>
        <dbReference type="EMBL" id="HFW32724.1"/>
    </source>
</evidence>
<protein>
    <recommendedName>
        <fullName evidence="9">Probable tRNA sulfurtransferase</fullName>
        <ecNumber evidence="9">2.8.1.4</ecNumber>
    </recommendedName>
    <alternativeName>
        <fullName evidence="9">Sulfur carrier protein ThiS sulfurtransferase</fullName>
    </alternativeName>
    <alternativeName>
        <fullName evidence="9">Thiamine biosynthesis protein ThiI</fullName>
    </alternativeName>
    <alternativeName>
        <fullName evidence="9">tRNA 4-thiouridine synthase</fullName>
    </alternativeName>
</protein>
<evidence type="ECO:0000256" key="1">
    <source>
        <dbReference type="ARBA" id="ARBA00004496"/>
    </source>
</evidence>
<evidence type="ECO:0000256" key="8">
    <source>
        <dbReference type="ARBA" id="ARBA00022977"/>
    </source>
</evidence>
<dbReference type="Pfam" id="PF02568">
    <property type="entry name" value="ThiI"/>
    <property type="match status" value="1"/>
</dbReference>
<dbReference type="GO" id="GO:0052837">
    <property type="term" value="P:thiazole biosynthetic process"/>
    <property type="evidence" value="ECO:0007669"/>
    <property type="project" value="TreeGrafter"/>
</dbReference>
<dbReference type="EC" id="2.8.1.4" evidence="9"/>
<keyword evidence="4 9" id="KW-0808">Transferase</keyword>
<dbReference type="GO" id="GO:0009228">
    <property type="term" value="P:thiamine biosynthetic process"/>
    <property type="evidence" value="ECO:0007669"/>
    <property type="project" value="UniProtKB-KW"/>
</dbReference>
<evidence type="ECO:0000256" key="2">
    <source>
        <dbReference type="ARBA" id="ARBA00022490"/>
    </source>
</evidence>
<feature type="binding site" evidence="9">
    <location>
        <position position="274"/>
    </location>
    <ligand>
        <name>ATP</name>
        <dbReference type="ChEBI" id="CHEBI:30616"/>
    </ligand>
</feature>
<dbReference type="GO" id="GO:0009229">
    <property type="term" value="P:thiamine diphosphate biosynthetic process"/>
    <property type="evidence" value="ECO:0007669"/>
    <property type="project" value="UniProtKB-UniRule"/>
</dbReference>
<dbReference type="SMART" id="SM00981">
    <property type="entry name" value="THUMP"/>
    <property type="match status" value="1"/>
</dbReference>
<name>A0A7C3RC14_ARCFL</name>
<dbReference type="GO" id="GO:0000049">
    <property type="term" value="F:tRNA binding"/>
    <property type="evidence" value="ECO:0007669"/>
    <property type="project" value="UniProtKB-UniRule"/>
</dbReference>
<dbReference type="Pfam" id="PF22025">
    <property type="entry name" value="ThiI_fer"/>
    <property type="match status" value="1"/>
</dbReference>
<dbReference type="AlphaFoldDB" id="A0A7C3RC14"/>